<dbReference type="Pfam" id="PF01584">
    <property type="entry name" value="CheW"/>
    <property type="match status" value="1"/>
</dbReference>
<dbReference type="SMART" id="SM00260">
    <property type="entry name" value="CheW"/>
    <property type="match status" value="1"/>
</dbReference>
<dbReference type="GO" id="GO:0005829">
    <property type="term" value="C:cytosol"/>
    <property type="evidence" value="ECO:0007669"/>
    <property type="project" value="TreeGrafter"/>
</dbReference>
<organism evidence="2 3">
    <name type="scientific">Aureliella helgolandensis</name>
    <dbReference type="NCBI Taxonomy" id="2527968"/>
    <lineage>
        <taxon>Bacteria</taxon>
        <taxon>Pseudomonadati</taxon>
        <taxon>Planctomycetota</taxon>
        <taxon>Planctomycetia</taxon>
        <taxon>Pirellulales</taxon>
        <taxon>Pirellulaceae</taxon>
        <taxon>Aureliella</taxon>
    </lineage>
</organism>
<dbReference type="SUPFAM" id="SSF50341">
    <property type="entry name" value="CheW-like"/>
    <property type="match status" value="1"/>
</dbReference>
<dbReference type="Proteomes" id="UP000318017">
    <property type="component" value="Chromosome"/>
</dbReference>
<name>A0A518G5Y7_9BACT</name>
<evidence type="ECO:0000313" key="3">
    <source>
        <dbReference type="Proteomes" id="UP000318017"/>
    </source>
</evidence>
<dbReference type="PANTHER" id="PTHR22617:SF23">
    <property type="entry name" value="CHEMOTAXIS PROTEIN CHEW"/>
    <property type="match status" value="1"/>
</dbReference>
<sequence length="155" mass="16866">MQEHTVQLVTFELGAATLALDISAVQEISRNSQLTKVPHAPKYVRGIANLRGDVVTILNLHSHLGILANPATKESRILIIKDASETVGLWVDRVSDILPVQVRDLSPPPNNLQGISRTYVQGVFQANGKLILKIDLQNLLNCCHNHSPPAAALCL</sequence>
<dbReference type="AlphaFoldDB" id="A0A518G5Y7"/>
<dbReference type="InterPro" id="IPR039315">
    <property type="entry name" value="CheW"/>
</dbReference>
<dbReference type="Gene3D" id="2.30.30.40">
    <property type="entry name" value="SH3 Domains"/>
    <property type="match status" value="1"/>
</dbReference>
<protein>
    <submittedName>
        <fullName evidence="2">Chemotaxis protein CheW</fullName>
    </submittedName>
</protein>
<reference evidence="2 3" key="1">
    <citation type="submission" date="2019-02" db="EMBL/GenBank/DDBJ databases">
        <title>Deep-cultivation of Planctomycetes and their phenomic and genomic characterization uncovers novel biology.</title>
        <authorList>
            <person name="Wiegand S."/>
            <person name="Jogler M."/>
            <person name="Boedeker C."/>
            <person name="Pinto D."/>
            <person name="Vollmers J."/>
            <person name="Rivas-Marin E."/>
            <person name="Kohn T."/>
            <person name="Peeters S.H."/>
            <person name="Heuer A."/>
            <person name="Rast P."/>
            <person name="Oberbeckmann S."/>
            <person name="Bunk B."/>
            <person name="Jeske O."/>
            <person name="Meyerdierks A."/>
            <person name="Storesund J.E."/>
            <person name="Kallscheuer N."/>
            <person name="Luecker S."/>
            <person name="Lage O.M."/>
            <person name="Pohl T."/>
            <person name="Merkel B.J."/>
            <person name="Hornburger P."/>
            <person name="Mueller R.-W."/>
            <person name="Bruemmer F."/>
            <person name="Labrenz M."/>
            <person name="Spormann A.M."/>
            <person name="Op den Camp H."/>
            <person name="Overmann J."/>
            <person name="Amann R."/>
            <person name="Jetten M.S.M."/>
            <person name="Mascher T."/>
            <person name="Medema M.H."/>
            <person name="Devos D.P."/>
            <person name="Kaster A.-K."/>
            <person name="Ovreas L."/>
            <person name="Rohde M."/>
            <person name="Galperin M.Y."/>
            <person name="Jogler C."/>
        </authorList>
    </citation>
    <scope>NUCLEOTIDE SEQUENCE [LARGE SCALE GENOMIC DNA]</scope>
    <source>
        <strain evidence="2 3">Q31a</strain>
    </source>
</reference>
<gene>
    <name evidence="2" type="primary">cheW</name>
    <name evidence="2" type="ORF">Q31a_23110</name>
</gene>
<dbReference type="InterPro" id="IPR002545">
    <property type="entry name" value="CheW-lke_dom"/>
</dbReference>
<dbReference type="GO" id="GO:0006935">
    <property type="term" value="P:chemotaxis"/>
    <property type="evidence" value="ECO:0007669"/>
    <property type="project" value="InterPro"/>
</dbReference>
<dbReference type="CDD" id="cd00732">
    <property type="entry name" value="CheW"/>
    <property type="match status" value="1"/>
</dbReference>
<evidence type="ECO:0000313" key="2">
    <source>
        <dbReference type="EMBL" id="QDV23998.1"/>
    </source>
</evidence>
<keyword evidence="3" id="KW-1185">Reference proteome</keyword>
<evidence type="ECO:0000259" key="1">
    <source>
        <dbReference type="PROSITE" id="PS50851"/>
    </source>
</evidence>
<dbReference type="KEGG" id="ahel:Q31a_23110"/>
<dbReference type="GO" id="GO:0007165">
    <property type="term" value="P:signal transduction"/>
    <property type="evidence" value="ECO:0007669"/>
    <property type="project" value="InterPro"/>
</dbReference>
<dbReference type="PROSITE" id="PS50851">
    <property type="entry name" value="CHEW"/>
    <property type="match status" value="1"/>
</dbReference>
<feature type="domain" description="CheW-like" evidence="1">
    <location>
        <begin position="5"/>
        <end position="145"/>
    </location>
</feature>
<dbReference type="PANTHER" id="PTHR22617">
    <property type="entry name" value="CHEMOTAXIS SENSOR HISTIDINE KINASE-RELATED"/>
    <property type="match status" value="1"/>
</dbReference>
<dbReference type="InterPro" id="IPR036061">
    <property type="entry name" value="CheW-like_dom_sf"/>
</dbReference>
<accession>A0A518G5Y7</accession>
<dbReference type="EMBL" id="CP036298">
    <property type="protein sequence ID" value="QDV23998.1"/>
    <property type="molecule type" value="Genomic_DNA"/>
</dbReference>
<proteinExistence type="predicted"/>
<dbReference type="Gene3D" id="2.40.50.180">
    <property type="entry name" value="CheA-289, Domain 4"/>
    <property type="match status" value="1"/>
</dbReference>